<evidence type="ECO:0000256" key="2">
    <source>
        <dbReference type="SAM" id="SignalP"/>
    </source>
</evidence>
<dbReference type="Gene3D" id="3.30.1340.30">
    <property type="match status" value="1"/>
</dbReference>
<dbReference type="Proteomes" id="UP000657372">
    <property type="component" value="Unassembled WGS sequence"/>
</dbReference>
<dbReference type="EMBL" id="JADOEL010000016">
    <property type="protein sequence ID" value="MBF8179239.1"/>
    <property type="molecule type" value="Genomic_DNA"/>
</dbReference>
<dbReference type="Pfam" id="PF04972">
    <property type="entry name" value="BON"/>
    <property type="match status" value="1"/>
</dbReference>
<keyword evidence="5" id="KW-1185">Reference proteome</keyword>
<protein>
    <submittedName>
        <fullName evidence="4">BON domain-containing protein</fullName>
    </submittedName>
</protein>
<evidence type="ECO:0000313" key="4">
    <source>
        <dbReference type="EMBL" id="MBF8179239.1"/>
    </source>
</evidence>
<dbReference type="PANTHER" id="PTHR34606">
    <property type="entry name" value="BON DOMAIN-CONTAINING PROTEIN"/>
    <property type="match status" value="1"/>
</dbReference>
<feature type="compositionally biased region" description="Low complexity" evidence="1">
    <location>
        <begin position="32"/>
        <end position="54"/>
    </location>
</feature>
<feature type="compositionally biased region" description="Low complexity" evidence="1">
    <location>
        <begin position="62"/>
        <end position="71"/>
    </location>
</feature>
<reference evidence="4 5" key="1">
    <citation type="submission" date="2020-11" db="EMBL/GenBank/DDBJ databases">
        <title>WGS of Herminiimonas contaminans strain Marseille-Q4544 isolated from planarians Schmidtea mediterranea.</title>
        <authorList>
            <person name="Kangale L."/>
        </authorList>
    </citation>
    <scope>NUCLEOTIDE SEQUENCE [LARGE SCALE GENOMIC DNA]</scope>
    <source>
        <strain evidence="4 5">Marseille-Q4544</strain>
    </source>
</reference>
<dbReference type="InterPro" id="IPR007055">
    <property type="entry name" value="BON_dom"/>
</dbReference>
<dbReference type="InterPro" id="IPR014004">
    <property type="entry name" value="Transpt-assoc_nodulatn_dom_bac"/>
</dbReference>
<feature type="region of interest" description="Disordered" evidence="1">
    <location>
        <begin position="27"/>
        <end position="80"/>
    </location>
</feature>
<evidence type="ECO:0000259" key="3">
    <source>
        <dbReference type="PROSITE" id="PS50914"/>
    </source>
</evidence>
<sequence>MKTLSNNSKVAIAASLLTVLFAAGCERRTPPEESSSATPTPTAPSESPAAAGVTPPTPVPETAPAAPGAPADANAGKSAGQIVDDTVITTKVKSALLADSDVKGLDVVVETSKGIVSLSGAVNNQTQIDRAAKIAGEVEGVNSVLNNLTIKKQ</sequence>
<accession>A0ABS0EWZ6</accession>
<evidence type="ECO:0000256" key="1">
    <source>
        <dbReference type="SAM" id="MobiDB-lite"/>
    </source>
</evidence>
<organism evidence="4 5">
    <name type="scientific">Herminiimonas contaminans</name>
    <dbReference type="NCBI Taxonomy" id="1111140"/>
    <lineage>
        <taxon>Bacteria</taxon>
        <taxon>Pseudomonadati</taxon>
        <taxon>Pseudomonadota</taxon>
        <taxon>Betaproteobacteria</taxon>
        <taxon>Burkholderiales</taxon>
        <taxon>Oxalobacteraceae</taxon>
        <taxon>Herminiimonas</taxon>
    </lineage>
</organism>
<evidence type="ECO:0000313" key="5">
    <source>
        <dbReference type="Proteomes" id="UP000657372"/>
    </source>
</evidence>
<dbReference type="PANTHER" id="PTHR34606:SF15">
    <property type="entry name" value="BON DOMAIN-CONTAINING PROTEIN"/>
    <property type="match status" value="1"/>
</dbReference>
<keyword evidence="2" id="KW-0732">Signal</keyword>
<dbReference type="PROSITE" id="PS51257">
    <property type="entry name" value="PROKAR_LIPOPROTEIN"/>
    <property type="match status" value="1"/>
</dbReference>
<feature type="signal peptide" evidence="2">
    <location>
        <begin position="1"/>
        <end position="22"/>
    </location>
</feature>
<feature type="chain" id="PRO_5045401275" evidence="2">
    <location>
        <begin position="23"/>
        <end position="153"/>
    </location>
</feature>
<proteinExistence type="predicted"/>
<dbReference type="InterPro" id="IPR051686">
    <property type="entry name" value="Lipoprotein_DolP"/>
</dbReference>
<name>A0ABS0EWZ6_9BURK</name>
<dbReference type="PROSITE" id="PS50914">
    <property type="entry name" value="BON"/>
    <property type="match status" value="1"/>
</dbReference>
<dbReference type="SMART" id="SM00749">
    <property type="entry name" value="BON"/>
    <property type="match status" value="1"/>
</dbReference>
<feature type="domain" description="BON" evidence="3">
    <location>
        <begin position="84"/>
        <end position="152"/>
    </location>
</feature>
<comment type="caution">
    <text evidence="4">The sequence shown here is derived from an EMBL/GenBank/DDBJ whole genome shotgun (WGS) entry which is preliminary data.</text>
</comment>
<gene>
    <name evidence="4" type="ORF">IXC47_16270</name>
</gene>
<dbReference type="RefSeq" id="WP_195876337.1">
    <property type="nucleotide sequence ID" value="NZ_JADOEL010000016.1"/>
</dbReference>